<dbReference type="Proteomes" id="UP000807469">
    <property type="component" value="Unassembled WGS sequence"/>
</dbReference>
<dbReference type="InterPro" id="IPR054722">
    <property type="entry name" value="PolX-like_BBD"/>
</dbReference>
<protein>
    <recommendedName>
        <fullName evidence="1">Retrovirus-related Pol polyprotein from transposon TNT 1-94-like beta-barrel domain-containing protein</fullName>
    </recommendedName>
</protein>
<feature type="non-terminal residue" evidence="2">
    <location>
        <position position="153"/>
    </location>
</feature>
<dbReference type="EMBL" id="MU155940">
    <property type="protein sequence ID" value="KAF9470550.1"/>
    <property type="molecule type" value="Genomic_DNA"/>
</dbReference>
<evidence type="ECO:0000259" key="1">
    <source>
        <dbReference type="Pfam" id="PF22936"/>
    </source>
</evidence>
<comment type="caution">
    <text evidence="2">The sequence shown here is derived from an EMBL/GenBank/DDBJ whole genome shotgun (WGS) entry which is preliminary data.</text>
</comment>
<accession>A0A9P5YKZ4</accession>
<dbReference type="AlphaFoldDB" id="A0A9P5YKZ4"/>
<sequence>TLPTPLKCTFCGMSNYVQDKCHHFLKAQKEAIDSVCTNCGKGKKAAKAAQEVAENKEDVTEYAGNANALSTVDPTMLQSNADFFWLADTGATSHMTPHHQWMQNYYPLCISIHLASHHIIYSEGVGTVVFNLVINGKESHPVEFTRILHVPQL</sequence>
<dbReference type="Pfam" id="PF22936">
    <property type="entry name" value="Pol_BBD"/>
    <property type="match status" value="1"/>
</dbReference>
<dbReference type="OrthoDB" id="5598079at2759"/>
<organism evidence="2 3">
    <name type="scientific">Pholiota conissans</name>
    <dbReference type="NCBI Taxonomy" id="109636"/>
    <lineage>
        <taxon>Eukaryota</taxon>
        <taxon>Fungi</taxon>
        <taxon>Dikarya</taxon>
        <taxon>Basidiomycota</taxon>
        <taxon>Agaricomycotina</taxon>
        <taxon>Agaricomycetes</taxon>
        <taxon>Agaricomycetidae</taxon>
        <taxon>Agaricales</taxon>
        <taxon>Agaricineae</taxon>
        <taxon>Strophariaceae</taxon>
        <taxon>Pholiota</taxon>
    </lineage>
</organism>
<evidence type="ECO:0000313" key="2">
    <source>
        <dbReference type="EMBL" id="KAF9470550.1"/>
    </source>
</evidence>
<reference evidence="2" key="1">
    <citation type="submission" date="2020-11" db="EMBL/GenBank/DDBJ databases">
        <authorList>
            <consortium name="DOE Joint Genome Institute"/>
            <person name="Ahrendt S."/>
            <person name="Riley R."/>
            <person name="Andreopoulos W."/>
            <person name="Labutti K."/>
            <person name="Pangilinan J."/>
            <person name="Ruiz-Duenas F.J."/>
            <person name="Barrasa J.M."/>
            <person name="Sanchez-Garcia M."/>
            <person name="Camarero S."/>
            <person name="Miyauchi S."/>
            <person name="Serrano A."/>
            <person name="Linde D."/>
            <person name="Babiker R."/>
            <person name="Drula E."/>
            <person name="Ayuso-Fernandez I."/>
            <person name="Pacheco R."/>
            <person name="Padilla G."/>
            <person name="Ferreira P."/>
            <person name="Barriuso J."/>
            <person name="Kellner H."/>
            <person name="Castanera R."/>
            <person name="Alfaro M."/>
            <person name="Ramirez L."/>
            <person name="Pisabarro A.G."/>
            <person name="Kuo A."/>
            <person name="Tritt A."/>
            <person name="Lipzen A."/>
            <person name="He G."/>
            <person name="Yan M."/>
            <person name="Ng V."/>
            <person name="Cullen D."/>
            <person name="Martin F."/>
            <person name="Rosso M.-N."/>
            <person name="Henrissat B."/>
            <person name="Hibbett D."/>
            <person name="Martinez A.T."/>
            <person name="Grigoriev I.V."/>
        </authorList>
    </citation>
    <scope>NUCLEOTIDE SEQUENCE</scope>
    <source>
        <strain evidence="2">CIRM-BRFM 674</strain>
    </source>
</reference>
<gene>
    <name evidence="2" type="ORF">BDN70DRAFT_767008</name>
</gene>
<keyword evidence="3" id="KW-1185">Reference proteome</keyword>
<name>A0A9P5YKZ4_9AGAR</name>
<evidence type="ECO:0000313" key="3">
    <source>
        <dbReference type="Proteomes" id="UP000807469"/>
    </source>
</evidence>
<feature type="non-terminal residue" evidence="2">
    <location>
        <position position="1"/>
    </location>
</feature>
<feature type="domain" description="Retrovirus-related Pol polyprotein from transposon TNT 1-94-like beta-barrel" evidence="1">
    <location>
        <begin position="85"/>
        <end position="153"/>
    </location>
</feature>
<proteinExistence type="predicted"/>